<name>A0ACB5STZ0_AMBMO</name>
<dbReference type="EMBL" id="BSXS01000444">
    <property type="protein sequence ID" value="GME72527.1"/>
    <property type="molecule type" value="Genomic_DNA"/>
</dbReference>
<dbReference type="Proteomes" id="UP001165064">
    <property type="component" value="Unassembled WGS sequence"/>
</dbReference>
<comment type="caution">
    <text evidence="1">The sequence shown here is derived from an EMBL/GenBank/DDBJ whole genome shotgun (WGS) entry which is preliminary data.</text>
</comment>
<sequence>MFMKYIHCLLILVSFIAIAFAADIEDYYKLLNVSKDADTKDIRKAYKLLSKKYHPDKNPGDETAAHKFLEIGEAYEVLMDDEKRQIYDRYGKEGLQNGGAPGGGPGGDPFDMFADFFGGGRRRGPPGKPRGRDAESDLGYTLKEFFNGANTDFNLELQNICDKCSGTGSKDGQLHPCKTCRGTGRMVQKVQLAPGMFQQFEQVCPHCGGQGKQITNKCDKCSGSGVFRGERSFTIHLAPGTPREHIEVYQGQADQSPQWNAGDLKIHIKEKPEGNLGYRRVENNLYRTEVLSLKEALNGGWNRTIPFLDDYENTILLKREEGKIVNNGDVEVIEGKGMPLMNGVDEFGNLYIQYHVVTPGGSKETVEKLLHHDEL</sequence>
<protein>
    <submittedName>
        <fullName evidence="1">Unnamed protein product</fullName>
    </submittedName>
</protein>
<accession>A0ACB5STZ0</accession>
<organism evidence="1 2">
    <name type="scientific">Ambrosiozyma monospora</name>
    <name type="common">Yeast</name>
    <name type="synonym">Endomycopsis monosporus</name>
    <dbReference type="NCBI Taxonomy" id="43982"/>
    <lineage>
        <taxon>Eukaryota</taxon>
        <taxon>Fungi</taxon>
        <taxon>Dikarya</taxon>
        <taxon>Ascomycota</taxon>
        <taxon>Saccharomycotina</taxon>
        <taxon>Pichiomycetes</taxon>
        <taxon>Pichiales</taxon>
        <taxon>Pichiaceae</taxon>
        <taxon>Ambrosiozyma</taxon>
    </lineage>
</organism>
<evidence type="ECO:0000313" key="1">
    <source>
        <dbReference type="EMBL" id="GME72527.1"/>
    </source>
</evidence>
<evidence type="ECO:0000313" key="2">
    <source>
        <dbReference type="Proteomes" id="UP001165064"/>
    </source>
</evidence>
<proteinExistence type="predicted"/>
<gene>
    <name evidence="1" type="ORF">Amon02_000102900</name>
</gene>
<keyword evidence="2" id="KW-1185">Reference proteome</keyword>
<reference evidence="1" key="1">
    <citation type="submission" date="2023-04" db="EMBL/GenBank/DDBJ databases">
        <title>Ambrosiozyma monospora NBRC 10751.</title>
        <authorList>
            <person name="Ichikawa N."/>
            <person name="Sato H."/>
            <person name="Tonouchi N."/>
        </authorList>
    </citation>
    <scope>NUCLEOTIDE SEQUENCE</scope>
    <source>
        <strain evidence="1">NBRC 10751</strain>
    </source>
</reference>